<dbReference type="EMBL" id="HACG01025966">
    <property type="protein sequence ID" value="CEK72831.1"/>
    <property type="molecule type" value="Transcribed_RNA"/>
</dbReference>
<gene>
    <name evidence="2" type="primary">ORF84140</name>
</gene>
<name>A0A0B6ZYB9_9EUPU</name>
<organism evidence="2">
    <name type="scientific">Arion vulgaris</name>
    <dbReference type="NCBI Taxonomy" id="1028688"/>
    <lineage>
        <taxon>Eukaryota</taxon>
        <taxon>Metazoa</taxon>
        <taxon>Spiralia</taxon>
        <taxon>Lophotrochozoa</taxon>
        <taxon>Mollusca</taxon>
        <taxon>Gastropoda</taxon>
        <taxon>Heterobranchia</taxon>
        <taxon>Euthyneura</taxon>
        <taxon>Panpulmonata</taxon>
        <taxon>Eupulmonata</taxon>
        <taxon>Stylommatophora</taxon>
        <taxon>Helicina</taxon>
        <taxon>Arionoidea</taxon>
        <taxon>Arionidae</taxon>
        <taxon>Arion</taxon>
    </lineage>
</organism>
<accession>A0A0B6ZYB9</accession>
<feature type="non-terminal residue" evidence="2">
    <location>
        <position position="1"/>
    </location>
</feature>
<sequence>VSTRRGTPTGWLRTDLDHRNEMKMFQNQIYLQVPDRQVSLKRGLSGSKVWKGASTFGTGNRAPKPSTDFSHELSVLPSPRPVSLKSNSRLSTSSKSTLLMEDVSEIHSSYSWNSSSQGLRLQRELSKLSSSRALKRASEVNQRKVDPSYCLYGLRLDLSNRHHEDGDKIAEPYVLKPLREGLTSKIKTKKCDLTSSNSVHKLKAVELGVEDALSVTVTGWNGQCT</sequence>
<feature type="region of interest" description="Disordered" evidence="1">
    <location>
        <begin position="52"/>
        <end position="91"/>
    </location>
</feature>
<proteinExistence type="predicted"/>
<evidence type="ECO:0000256" key="1">
    <source>
        <dbReference type="SAM" id="MobiDB-lite"/>
    </source>
</evidence>
<reference evidence="2" key="1">
    <citation type="submission" date="2014-12" db="EMBL/GenBank/DDBJ databases">
        <title>Insight into the proteome of Arion vulgaris.</title>
        <authorList>
            <person name="Aradska J."/>
            <person name="Bulat T."/>
            <person name="Smidak R."/>
            <person name="Sarate P."/>
            <person name="Gangsoo J."/>
            <person name="Sialana F."/>
            <person name="Bilban M."/>
            <person name="Lubec G."/>
        </authorList>
    </citation>
    <scope>NUCLEOTIDE SEQUENCE</scope>
    <source>
        <tissue evidence="2">Skin</tissue>
    </source>
</reference>
<feature type="non-terminal residue" evidence="2">
    <location>
        <position position="225"/>
    </location>
</feature>
<dbReference type="AlphaFoldDB" id="A0A0B6ZYB9"/>
<evidence type="ECO:0000313" key="2">
    <source>
        <dbReference type="EMBL" id="CEK72831.1"/>
    </source>
</evidence>
<protein>
    <submittedName>
        <fullName evidence="2">Uncharacterized protein</fullName>
    </submittedName>
</protein>